<dbReference type="STRING" id="70667.A0A183TP21"/>
<evidence type="ECO:0000259" key="3">
    <source>
        <dbReference type="Pfam" id="PF01179"/>
    </source>
</evidence>
<evidence type="ECO:0000313" key="5">
    <source>
        <dbReference type="Proteomes" id="UP000275846"/>
    </source>
</evidence>
<dbReference type="Pfam" id="PF01179">
    <property type="entry name" value="Cu_amine_oxid"/>
    <property type="match status" value="1"/>
</dbReference>
<evidence type="ECO:0000313" key="4">
    <source>
        <dbReference type="EMBL" id="VDM04605.1"/>
    </source>
</evidence>
<dbReference type="GO" id="GO:0048038">
    <property type="term" value="F:quinone binding"/>
    <property type="evidence" value="ECO:0007669"/>
    <property type="project" value="InterPro"/>
</dbReference>
<feature type="domain" description="Copper amine oxidase catalytic" evidence="3">
    <location>
        <begin position="187"/>
        <end position="452"/>
    </location>
</feature>
<accession>A0A183TP21</accession>
<proteinExistence type="inferred from homology"/>
<dbReference type="AlphaFoldDB" id="A0A183TP21"/>
<dbReference type="Proteomes" id="UP000275846">
    <property type="component" value="Unassembled WGS sequence"/>
</dbReference>
<dbReference type="PANTHER" id="PTHR10638">
    <property type="entry name" value="COPPER AMINE OXIDASE"/>
    <property type="match status" value="1"/>
</dbReference>
<dbReference type="SUPFAM" id="SSF49998">
    <property type="entry name" value="Amine oxidase catalytic domain"/>
    <property type="match status" value="1"/>
</dbReference>
<dbReference type="Gene3D" id="2.70.98.20">
    <property type="entry name" value="Copper amine oxidase, catalytic domain"/>
    <property type="match status" value="1"/>
</dbReference>
<reference evidence="6" key="1">
    <citation type="submission" date="2016-06" db="UniProtKB">
        <authorList>
            <consortium name="WormBaseParasite"/>
        </authorList>
    </citation>
    <scope>IDENTIFICATION</scope>
</reference>
<name>A0A183TP21_SCHSO</name>
<evidence type="ECO:0000313" key="6">
    <source>
        <dbReference type="WBParaSite" id="SSLN_0001890201-mRNA-1"/>
    </source>
</evidence>
<keyword evidence="2" id="KW-0560">Oxidoreductase</keyword>
<protein>
    <recommendedName>
        <fullName evidence="2">Amine oxidase</fullName>
        <ecNumber evidence="2">1.4.3.-</ecNumber>
    </recommendedName>
</protein>
<comment type="cofactor">
    <cofactor evidence="2">
        <name>Cu cation</name>
        <dbReference type="ChEBI" id="CHEBI:23378"/>
    </cofactor>
    <text evidence="2">Contains 1 topaquinone per subunit.</text>
</comment>
<gene>
    <name evidence="4" type="ORF">SSLN_LOCUS18219</name>
</gene>
<dbReference type="EC" id="1.4.3.-" evidence="2"/>
<dbReference type="OrthoDB" id="6245543at2759"/>
<dbReference type="GO" id="GO:0005507">
    <property type="term" value="F:copper ion binding"/>
    <property type="evidence" value="ECO:0007669"/>
    <property type="project" value="InterPro"/>
</dbReference>
<comment type="similarity">
    <text evidence="2">Belongs to the copper/topaquinone oxidase family.</text>
</comment>
<comment type="PTM">
    <text evidence="1 2">Topaquinone (TPQ) is generated by copper-dependent autoxidation of a specific tyrosyl residue.</text>
</comment>
<dbReference type="EMBL" id="UYSU01043929">
    <property type="protein sequence ID" value="VDM04605.1"/>
    <property type="molecule type" value="Genomic_DNA"/>
</dbReference>
<sequence>MEMVSRHIQQSSIQLTLWSLALGSSAWLQTKPHLGDGEAVIRPSIGIGDRLCHQHVLSISPPDENIVQEVPLSQPGVYPGRLLAHREVEEGVGQQETVDITDNNYENWRLMNFWMQNRSFPSPQAALQDFIKRPESWIRQPFRRTLLDEREMANPYIPNARTFDVNEQGMLKEDVPTDGGVFPGNVINKHVRYRNWSFDVSVLRDSGLRFFNITYKSRLMIAEAGLEDTVTMYVSDTPFMQRMLSLESMYGVGAMWSELSPGIDCPLDAVYLSVPMVPQPYTGPKTILRGICLYESHAQNYEGASRRFFTFSNPDSVVRGAPGYTTAEREPSLYVVGITALFNYQYSFVNIFSPAGIVSMYVLPTGYVHVEKVSTQQLPDERFGLISKVWGLQFMLHTHNYLFYLDLDVLDERNVAEEVEISGVGERSAEEDRDLKDSGFGISMNRRTLQYELDWAKV</sequence>
<evidence type="ECO:0000256" key="1">
    <source>
        <dbReference type="PIRSR" id="PIRSR600269-51"/>
    </source>
</evidence>
<keyword evidence="2" id="KW-0186">Copper</keyword>
<dbReference type="InterPro" id="IPR000269">
    <property type="entry name" value="Cu_amine_oxidase"/>
</dbReference>
<keyword evidence="1 2" id="KW-0801">TPQ</keyword>
<dbReference type="PANTHER" id="PTHR10638:SF20">
    <property type="entry name" value="AMINE OXIDASE"/>
    <property type="match status" value="1"/>
</dbReference>
<dbReference type="GO" id="GO:0009308">
    <property type="term" value="P:amine metabolic process"/>
    <property type="evidence" value="ECO:0007669"/>
    <property type="project" value="UniProtKB-UniRule"/>
</dbReference>
<reference evidence="4 5" key="2">
    <citation type="submission" date="2018-11" db="EMBL/GenBank/DDBJ databases">
        <authorList>
            <consortium name="Pathogen Informatics"/>
        </authorList>
    </citation>
    <scope>NUCLEOTIDE SEQUENCE [LARGE SCALE GENOMIC DNA]</scope>
    <source>
        <strain evidence="4 5">NST_G2</strain>
    </source>
</reference>
<dbReference type="WBParaSite" id="SSLN_0001890201-mRNA-1">
    <property type="protein sequence ID" value="SSLN_0001890201-mRNA-1"/>
    <property type="gene ID" value="SSLN_0001890201"/>
</dbReference>
<organism evidence="6">
    <name type="scientific">Schistocephalus solidus</name>
    <name type="common">Tapeworm</name>
    <dbReference type="NCBI Taxonomy" id="70667"/>
    <lineage>
        <taxon>Eukaryota</taxon>
        <taxon>Metazoa</taxon>
        <taxon>Spiralia</taxon>
        <taxon>Lophotrochozoa</taxon>
        <taxon>Platyhelminthes</taxon>
        <taxon>Cestoda</taxon>
        <taxon>Eucestoda</taxon>
        <taxon>Diphyllobothriidea</taxon>
        <taxon>Diphyllobothriidae</taxon>
        <taxon>Schistocephalus</taxon>
    </lineage>
</organism>
<dbReference type="GO" id="GO:0005886">
    <property type="term" value="C:plasma membrane"/>
    <property type="evidence" value="ECO:0007669"/>
    <property type="project" value="TreeGrafter"/>
</dbReference>
<keyword evidence="2" id="KW-0479">Metal-binding</keyword>
<evidence type="ECO:0000256" key="2">
    <source>
        <dbReference type="RuleBase" id="RU000672"/>
    </source>
</evidence>
<keyword evidence="5" id="KW-1185">Reference proteome</keyword>
<dbReference type="InterPro" id="IPR036460">
    <property type="entry name" value="Cu_amine_oxidase_C_sf"/>
</dbReference>
<feature type="modified residue" description="2',4',5'-topaquinone" evidence="1">
    <location>
        <position position="344"/>
    </location>
</feature>
<dbReference type="InterPro" id="IPR015798">
    <property type="entry name" value="Cu_amine_oxidase_C"/>
</dbReference>
<dbReference type="GO" id="GO:0008131">
    <property type="term" value="F:primary methylamine oxidase activity"/>
    <property type="evidence" value="ECO:0007669"/>
    <property type="project" value="InterPro"/>
</dbReference>